<organism evidence="10 11">
    <name type="scientific">Cinchona calisaya</name>
    <dbReference type="NCBI Taxonomy" id="153742"/>
    <lineage>
        <taxon>Eukaryota</taxon>
        <taxon>Viridiplantae</taxon>
        <taxon>Streptophyta</taxon>
        <taxon>Embryophyta</taxon>
        <taxon>Tracheophyta</taxon>
        <taxon>Spermatophyta</taxon>
        <taxon>Magnoliopsida</taxon>
        <taxon>eudicotyledons</taxon>
        <taxon>Gunneridae</taxon>
        <taxon>Pentapetalae</taxon>
        <taxon>asterids</taxon>
        <taxon>lamiids</taxon>
        <taxon>Gentianales</taxon>
        <taxon>Rubiaceae</taxon>
        <taxon>Cinchonoideae</taxon>
        <taxon>Cinchoneae</taxon>
        <taxon>Cinchona</taxon>
    </lineage>
</organism>
<feature type="domain" description="hAT-like transposase RNase-H fold" evidence="9">
    <location>
        <begin position="277"/>
        <end position="340"/>
    </location>
</feature>
<evidence type="ECO:0000256" key="6">
    <source>
        <dbReference type="ARBA" id="ARBA00023242"/>
    </source>
</evidence>
<dbReference type="InterPro" id="IPR025525">
    <property type="entry name" value="hAT-like_transposase_RNase-H"/>
</dbReference>
<evidence type="ECO:0000256" key="3">
    <source>
        <dbReference type="ARBA" id="ARBA00022771"/>
    </source>
</evidence>
<reference evidence="10 11" key="1">
    <citation type="submission" date="2024-11" db="EMBL/GenBank/DDBJ databases">
        <title>A near-complete genome assembly of Cinchona calisaya.</title>
        <authorList>
            <person name="Lian D.C."/>
            <person name="Zhao X.W."/>
            <person name="Wei L."/>
        </authorList>
    </citation>
    <scope>NUCLEOTIDE SEQUENCE [LARGE SCALE GENOMIC DNA]</scope>
    <source>
        <tissue evidence="10">Nenye</tissue>
    </source>
</reference>
<dbReference type="InterPro" id="IPR052035">
    <property type="entry name" value="ZnF_BED_domain_contain"/>
</dbReference>
<dbReference type="InterPro" id="IPR008906">
    <property type="entry name" value="HATC_C_dom"/>
</dbReference>
<keyword evidence="6" id="KW-0539">Nucleus</keyword>
<dbReference type="PANTHER" id="PTHR46481:SF10">
    <property type="entry name" value="ZINC FINGER BED DOMAIN-CONTAINING PROTEIN 39"/>
    <property type="match status" value="1"/>
</dbReference>
<evidence type="ECO:0000259" key="9">
    <source>
        <dbReference type="Pfam" id="PF14372"/>
    </source>
</evidence>
<dbReference type="SUPFAM" id="SSF53098">
    <property type="entry name" value="Ribonuclease H-like"/>
    <property type="match status" value="1"/>
</dbReference>
<keyword evidence="4" id="KW-0862">Zinc</keyword>
<name>A0ABD2YPZ7_9GENT</name>
<feature type="compositionally biased region" description="Acidic residues" evidence="7">
    <location>
        <begin position="1"/>
        <end position="11"/>
    </location>
</feature>
<gene>
    <name evidence="10" type="ORF">ACH5RR_033597</name>
</gene>
<evidence type="ECO:0000256" key="2">
    <source>
        <dbReference type="ARBA" id="ARBA00022723"/>
    </source>
</evidence>
<dbReference type="PANTHER" id="PTHR46481">
    <property type="entry name" value="ZINC FINGER BED DOMAIN-CONTAINING PROTEIN 4"/>
    <property type="match status" value="1"/>
</dbReference>
<accession>A0ABD2YPZ7</accession>
<evidence type="ECO:0000259" key="8">
    <source>
        <dbReference type="Pfam" id="PF05699"/>
    </source>
</evidence>
<dbReference type="Pfam" id="PF05699">
    <property type="entry name" value="Dimer_Tnp_hAT"/>
    <property type="match status" value="1"/>
</dbReference>
<evidence type="ECO:0000256" key="7">
    <source>
        <dbReference type="SAM" id="MobiDB-lite"/>
    </source>
</evidence>
<keyword evidence="2" id="KW-0479">Metal-binding</keyword>
<evidence type="ECO:0000313" key="10">
    <source>
        <dbReference type="EMBL" id="KAL3508215.1"/>
    </source>
</evidence>
<comment type="caution">
    <text evidence="10">The sequence shown here is derived from an EMBL/GenBank/DDBJ whole genome shotgun (WGS) entry which is preliminary data.</text>
</comment>
<evidence type="ECO:0000256" key="5">
    <source>
        <dbReference type="ARBA" id="ARBA00023125"/>
    </source>
</evidence>
<keyword evidence="3" id="KW-0863">Zinc-finger</keyword>
<proteinExistence type="predicted"/>
<dbReference type="GO" id="GO:0005634">
    <property type="term" value="C:nucleus"/>
    <property type="evidence" value="ECO:0007669"/>
    <property type="project" value="UniProtKB-SubCell"/>
</dbReference>
<dbReference type="EMBL" id="JBJUIK010000013">
    <property type="protein sequence ID" value="KAL3508215.1"/>
    <property type="molecule type" value="Genomic_DNA"/>
</dbReference>
<evidence type="ECO:0008006" key="12">
    <source>
        <dbReference type="Google" id="ProtNLM"/>
    </source>
</evidence>
<keyword evidence="5" id="KW-0238">DNA-binding</keyword>
<protein>
    <recommendedName>
        <fullName evidence="12">Transposase</fullName>
    </recommendedName>
</protein>
<evidence type="ECO:0000313" key="11">
    <source>
        <dbReference type="Proteomes" id="UP001630127"/>
    </source>
</evidence>
<evidence type="ECO:0000256" key="4">
    <source>
        <dbReference type="ARBA" id="ARBA00022833"/>
    </source>
</evidence>
<keyword evidence="11" id="KW-1185">Reference proteome</keyword>
<dbReference type="GO" id="GO:0008270">
    <property type="term" value="F:zinc ion binding"/>
    <property type="evidence" value="ECO:0007669"/>
    <property type="project" value="UniProtKB-KW"/>
</dbReference>
<dbReference type="Proteomes" id="UP001630127">
    <property type="component" value="Unassembled WGS sequence"/>
</dbReference>
<comment type="subcellular location">
    <subcellularLocation>
        <location evidence="1">Nucleus</location>
    </subcellularLocation>
</comment>
<feature type="region of interest" description="Disordered" evidence="7">
    <location>
        <begin position="1"/>
        <end position="29"/>
    </location>
</feature>
<dbReference type="GO" id="GO:0003677">
    <property type="term" value="F:DNA binding"/>
    <property type="evidence" value="ECO:0007669"/>
    <property type="project" value="UniProtKB-KW"/>
</dbReference>
<dbReference type="InterPro" id="IPR012337">
    <property type="entry name" value="RNaseH-like_sf"/>
</dbReference>
<dbReference type="AlphaFoldDB" id="A0ABD2YPZ7"/>
<sequence>MSSQDFADESSENGSYHHESVENGGSDPNDTYPHCSPLALEQIRMAFTGMVCIEECPPRMIECPIFKDFVSTLNPFVKTGDFQSLKDDCLKYYEAEMIQIKHVLTNMDGKINLSVEMLKRYAFYDYLCLRAHFVDDTWKLKKWVLRFQILHWESIPEAILKILEYWGIRDKVLAITLRSNILYDETVEMLKSYIEKKSEVQVKSKLFHVYCCAEFLTSMAQDALEEIPIIIDKSRGLIALEFVDPSYLLSAEEWKRLKGISKLVDKLHGVAEILFHAKYPTASTFLNNLYDLGVSLKRDFSNSCSYINAIVEKLQQKFGKYWEDMFLVMAIAAVMDPRSSFLQQEISECDSCPSDCEIGGSNSEKEEEDLPNKKRKVGVASCEGEATNMTSHLEEYRQFVQASSRPPRPELDWYLEEPVPAWDQDFNMLKLWKSERPKYPTLSKMAHDLLSIPFSVVSSYDAYYTEEKLVDKRLLSSSVALMNALMCTRSWHQRR</sequence>
<feature type="domain" description="HAT C-terminal dimerisation" evidence="8">
    <location>
        <begin position="410"/>
        <end position="491"/>
    </location>
</feature>
<evidence type="ECO:0000256" key="1">
    <source>
        <dbReference type="ARBA" id="ARBA00004123"/>
    </source>
</evidence>
<dbReference type="Pfam" id="PF14372">
    <property type="entry name" value="hAT-like_RNase-H"/>
    <property type="match status" value="1"/>
</dbReference>